<keyword evidence="2 6" id="KW-1003">Cell membrane</keyword>
<comment type="subcellular location">
    <subcellularLocation>
        <location evidence="1 6">Cell membrane</location>
        <topology evidence="1 6">Multi-pass membrane protein</topology>
    </subcellularLocation>
</comment>
<organism evidence="8 9">
    <name type="scientific">Amedibacillus dolichus</name>
    <dbReference type="NCBI Taxonomy" id="31971"/>
    <lineage>
        <taxon>Bacteria</taxon>
        <taxon>Bacillati</taxon>
        <taxon>Bacillota</taxon>
        <taxon>Erysipelotrichia</taxon>
        <taxon>Erysipelotrichales</taxon>
        <taxon>Erysipelotrichaceae</taxon>
        <taxon>Amedibacillus</taxon>
    </lineage>
</organism>
<feature type="transmembrane region" description="Helical" evidence="6">
    <location>
        <begin position="227"/>
        <end position="254"/>
    </location>
</feature>
<name>A0ABT7UC49_9FIRM</name>
<feature type="transmembrane region" description="Helical" evidence="6">
    <location>
        <begin position="58"/>
        <end position="82"/>
    </location>
</feature>
<gene>
    <name evidence="8" type="ORF">QUV96_06055</name>
</gene>
<evidence type="ECO:0000256" key="3">
    <source>
        <dbReference type="ARBA" id="ARBA00022692"/>
    </source>
</evidence>
<dbReference type="RefSeq" id="WP_289607666.1">
    <property type="nucleotide sequence ID" value="NZ_JAUDCG010000021.1"/>
</dbReference>
<feature type="transmembrane region" description="Helical" evidence="6">
    <location>
        <begin position="201"/>
        <end position="221"/>
    </location>
</feature>
<evidence type="ECO:0000256" key="6">
    <source>
        <dbReference type="PIRNR" id="PIRNR018968"/>
    </source>
</evidence>
<feature type="transmembrane region" description="Helical" evidence="6">
    <location>
        <begin position="532"/>
        <end position="559"/>
    </location>
</feature>
<feature type="transmembrane region" description="Helical" evidence="6">
    <location>
        <begin position="21"/>
        <end position="38"/>
    </location>
</feature>
<dbReference type="InterPro" id="IPR027022">
    <property type="entry name" value="ABC_permease_BceB-typ"/>
</dbReference>
<dbReference type="Proteomes" id="UP001529340">
    <property type="component" value="Unassembled WGS sequence"/>
</dbReference>
<comment type="similarity">
    <text evidence="6">Belongs to the ABC-4 integral membrane protein family.</text>
</comment>
<evidence type="ECO:0000256" key="5">
    <source>
        <dbReference type="ARBA" id="ARBA00023136"/>
    </source>
</evidence>
<proteinExistence type="inferred from homology"/>
<keyword evidence="9" id="KW-1185">Reference proteome</keyword>
<dbReference type="Pfam" id="PF02687">
    <property type="entry name" value="FtsX"/>
    <property type="match status" value="1"/>
</dbReference>
<sequence length="664" mass="74663">MNSRFFLRLALTNLRKNARMFVPYLLTCILSVSMYYVICSLAANPDLMNMFGGVQMQALLGFGTYVVALFVIIFLFYTNSFLMKRRKKEFGVFNILGMEKRHIVYVIACETVLSAGLALIGGIGLGIGIERVLYALLSMMAQGTLPLGVYIGIGSIRSTCLLFVVIFVLIFLNSIRQIHLADPIELLHGSSVGEREPKTKWLMTLLGFLTLGAGYGIAVTVKNPLDAFLLFFLAVVLVIIGTYLLFTSGSITLLKLMKKNKRFYYRTSPFINVSTMIYRMKQNAVGLANICILSTMVLVMLSTTTALYAGMDETVQNRYPREIDITMTDASAAQRQQVRQTAAEVSGQLGLQQVNVLDYSYLCFSALREDAVFLTDTSLGNMSNMGDIVNLFFISLEEYNRNADADRQLAPGEVLLYVNQGSYEEDTLEVLDERFVIKERLAEFVGNASMSSVVATSYFIVVEDEQVIEELFARQQAAYGDQASEIQSFLAFDTDGNADQNQALYEQLSEQIVIPEISSYVESRTVSYGSYFAMYAGFLFIGVFLSILFLMATILILYYKQISEGYEDRRRFEIMQKVGMDHREVRRVIRSQVLMVFFLPLAMSALHITFAFPIVSKLLAVLSLMNTSLFVTTTLLCFGGFTIIYCILYLLTSRVYYSIVKRTV</sequence>
<protein>
    <submittedName>
        <fullName evidence="8">FtsX-like permease family protein</fullName>
    </submittedName>
</protein>
<evidence type="ECO:0000256" key="2">
    <source>
        <dbReference type="ARBA" id="ARBA00022475"/>
    </source>
</evidence>
<feature type="transmembrane region" description="Helical" evidence="6">
    <location>
        <begin position="284"/>
        <end position="311"/>
    </location>
</feature>
<feature type="domain" description="ABC3 transporter permease C-terminal" evidence="7">
    <location>
        <begin position="64"/>
        <end position="177"/>
    </location>
</feature>
<keyword evidence="6" id="KW-0813">Transport</keyword>
<dbReference type="PANTHER" id="PTHR46795:SF3">
    <property type="entry name" value="ABC TRANSPORTER PERMEASE"/>
    <property type="match status" value="1"/>
</dbReference>
<evidence type="ECO:0000313" key="8">
    <source>
        <dbReference type="EMBL" id="MDM8157203.1"/>
    </source>
</evidence>
<evidence type="ECO:0000256" key="4">
    <source>
        <dbReference type="ARBA" id="ARBA00022989"/>
    </source>
</evidence>
<reference evidence="8 9" key="2">
    <citation type="submission" date="2023-06" db="EMBL/GenBank/DDBJ databases">
        <title>Identification and characterization of horizontal gene transfer across gut microbiota members of farm animals based on homology search.</title>
        <authorList>
            <person name="Schwarzerova J."/>
            <person name="Nykrynova M."/>
            <person name="Jureckova K."/>
            <person name="Cejkova D."/>
            <person name="Rychlik I."/>
        </authorList>
    </citation>
    <scope>NUCLEOTIDE SEQUENCE [LARGE SCALE GENOMIC DNA]</scope>
    <source>
        <strain evidence="8 9">ET39</strain>
    </source>
</reference>
<reference evidence="9" key="1">
    <citation type="submission" date="2023-06" db="EMBL/GenBank/DDBJ databases">
        <title>Identification and characterization of horizontal gene transfer across gut microbiota members of farm animals based on homology search.</title>
        <authorList>
            <person name="Zeman M."/>
            <person name="Kubasova T."/>
            <person name="Jahodarova E."/>
            <person name="Nykrynova M."/>
            <person name="Rychlik I."/>
        </authorList>
    </citation>
    <scope>NUCLEOTIDE SEQUENCE [LARGE SCALE GENOMIC DNA]</scope>
    <source>
        <strain evidence="9">ET39</strain>
    </source>
</reference>
<dbReference type="PANTHER" id="PTHR46795">
    <property type="entry name" value="ABC TRANSPORTER PERMEASE-RELATED-RELATED"/>
    <property type="match status" value="1"/>
</dbReference>
<evidence type="ECO:0000256" key="1">
    <source>
        <dbReference type="ARBA" id="ARBA00004651"/>
    </source>
</evidence>
<dbReference type="EMBL" id="JAUDCG010000021">
    <property type="protein sequence ID" value="MDM8157203.1"/>
    <property type="molecule type" value="Genomic_DNA"/>
</dbReference>
<evidence type="ECO:0000259" key="7">
    <source>
        <dbReference type="Pfam" id="PF02687"/>
    </source>
</evidence>
<feature type="transmembrane region" description="Helical" evidence="6">
    <location>
        <begin position="627"/>
        <end position="652"/>
    </location>
</feature>
<dbReference type="InterPro" id="IPR052536">
    <property type="entry name" value="ABC-4_Integral_Memb_Prot"/>
</dbReference>
<dbReference type="PIRSF" id="PIRSF018968">
    <property type="entry name" value="ABC_permease_BceB"/>
    <property type="match status" value="1"/>
</dbReference>
<keyword evidence="4 6" id="KW-1133">Transmembrane helix</keyword>
<feature type="transmembrane region" description="Helical" evidence="6">
    <location>
        <begin position="103"/>
        <end position="129"/>
    </location>
</feature>
<feature type="transmembrane region" description="Helical" evidence="6">
    <location>
        <begin position="593"/>
        <end position="615"/>
    </location>
</feature>
<evidence type="ECO:0000313" key="9">
    <source>
        <dbReference type="Proteomes" id="UP001529340"/>
    </source>
</evidence>
<reference evidence="8 9" key="3">
    <citation type="submission" date="2023-06" db="EMBL/GenBank/DDBJ databases">
        <authorList>
            <person name="Zeman M."/>
            <person name="Kubasova T."/>
            <person name="Jahodarova E."/>
            <person name="Nykrynova M."/>
            <person name="Rychlik I."/>
        </authorList>
    </citation>
    <scope>NUCLEOTIDE SEQUENCE [LARGE SCALE GENOMIC DNA]</scope>
    <source>
        <strain evidence="8 9">ET39</strain>
    </source>
</reference>
<dbReference type="InterPro" id="IPR003838">
    <property type="entry name" value="ABC3_permease_C"/>
</dbReference>
<accession>A0ABT7UC49</accession>
<keyword evidence="5 6" id="KW-0472">Membrane</keyword>
<comment type="caution">
    <text evidence="8">The sequence shown here is derived from an EMBL/GenBank/DDBJ whole genome shotgun (WGS) entry which is preliminary data.</text>
</comment>
<keyword evidence="3 6" id="KW-0812">Transmembrane</keyword>
<feature type="transmembrane region" description="Helical" evidence="6">
    <location>
        <begin position="149"/>
        <end position="172"/>
    </location>
</feature>